<sequence>MQTFVVLLDVPALYCCSSRTLSRIVAMLIERRLEIQTAQPSGVFFHLQVSHQETQSSIPLRDTDNSCQVYRCYPNWLAILGKGIRTGFGSSIAGYEYTRQEYATSMLQNNTLSPAPPCALPCLKPSISYLIVGLLGIFAKEQALSCSWFPSLLKSASIKVL</sequence>
<dbReference type="Proteomes" id="UP000694553">
    <property type="component" value="Unassembled WGS sequence"/>
</dbReference>
<keyword evidence="2" id="KW-1185">Reference proteome</keyword>
<reference evidence="1" key="2">
    <citation type="submission" date="2025-08" db="UniProtKB">
        <authorList>
            <consortium name="Ensembl"/>
        </authorList>
    </citation>
    <scope>IDENTIFICATION</scope>
</reference>
<evidence type="ECO:0000313" key="2">
    <source>
        <dbReference type="Proteomes" id="UP000694553"/>
    </source>
</evidence>
<proteinExistence type="predicted"/>
<dbReference type="Ensembl" id="ENSCMUT00000024366.2">
    <property type="protein sequence ID" value="ENSCMUP00000022695.1"/>
    <property type="gene ID" value="ENSCMUG00000013938.2"/>
</dbReference>
<dbReference type="AlphaFoldDB" id="A0A8C3H242"/>
<accession>A0A8C3H242</accession>
<organism evidence="1 2">
    <name type="scientific">Corvus moneduloides</name>
    <name type="common">New Caledonian crow</name>
    <dbReference type="NCBI Taxonomy" id="1196302"/>
    <lineage>
        <taxon>Eukaryota</taxon>
        <taxon>Metazoa</taxon>
        <taxon>Chordata</taxon>
        <taxon>Craniata</taxon>
        <taxon>Vertebrata</taxon>
        <taxon>Euteleostomi</taxon>
        <taxon>Archelosauria</taxon>
        <taxon>Archosauria</taxon>
        <taxon>Dinosauria</taxon>
        <taxon>Saurischia</taxon>
        <taxon>Theropoda</taxon>
        <taxon>Coelurosauria</taxon>
        <taxon>Aves</taxon>
        <taxon>Neognathae</taxon>
        <taxon>Neoaves</taxon>
        <taxon>Telluraves</taxon>
        <taxon>Australaves</taxon>
        <taxon>Passeriformes</taxon>
        <taxon>Corvoidea</taxon>
        <taxon>Corvidae</taxon>
        <taxon>Corvus</taxon>
    </lineage>
</organism>
<reference evidence="1" key="3">
    <citation type="submission" date="2025-09" db="UniProtKB">
        <authorList>
            <consortium name="Ensembl"/>
        </authorList>
    </citation>
    <scope>IDENTIFICATION</scope>
</reference>
<evidence type="ECO:0000313" key="1">
    <source>
        <dbReference type="Ensembl" id="ENSCMUP00000022695.1"/>
    </source>
</evidence>
<protein>
    <submittedName>
        <fullName evidence="1">Uncharacterized protein</fullName>
    </submittedName>
</protein>
<reference evidence="2" key="1">
    <citation type="submission" date="2019-10" db="EMBL/GenBank/DDBJ databases">
        <title>Corvus moneduloides (New Caledonian crow) genome, bCorMon1, primary haplotype.</title>
        <authorList>
            <person name="Rutz C."/>
            <person name="Fungtammasan C."/>
            <person name="Mountcastle J."/>
            <person name="Formenti G."/>
            <person name="Chow W."/>
            <person name="Howe K."/>
            <person name="Steele M.P."/>
            <person name="Fernandes J."/>
            <person name="Gilbert M.T.P."/>
            <person name="Fedrigo O."/>
            <person name="Jarvis E.D."/>
            <person name="Gemmell N."/>
        </authorList>
    </citation>
    <scope>NUCLEOTIDE SEQUENCE [LARGE SCALE GENOMIC DNA]</scope>
</reference>
<name>A0A8C3H242_CORMO</name>